<reference evidence="6 7" key="1">
    <citation type="journal article" date="2001" name="Proc. Natl. Acad. Sci. U.S.A.">
        <title>Complete genomic sequence of Pasteurella multocida Pm70.</title>
        <authorList>
            <person name="May B.J."/>
            <person name="Zhang Q."/>
            <person name="Li L.L."/>
            <person name="Paustian M.L."/>
            <person name="Whittam T.S."/>
            <person name="Kapur V."/>
        </authorList>
    </citation>
    <scope>NUCLEOTIDE SEQUENCE [LARGE SCALE GENOMIC DNA]</scope>
    <source>
        <strain evidence="6 7">Pm70</strain>
    </source>
</reference>
<dbReference type="STRING" id="272843.PM1468"/>
<keyword evidence="4 5" id="KW-0472">Membrane</keyword>
<dbReference type="GO" id="GO:0016020">
    <property type="term" value="C:membrane"/>
    <property type="evidence" value="ECO:0007669"/>
    <property type="project" value="UniProtKB-SubCell"/>
</dbReference>
<dbReference type="Proteomes" id="UP000000809">
    <property type="component" value="Chromosome"/>
</dbReference>
<comment type="subcellular location">
    <subcellularLocation>
        <location evidence="1">Membrane</location>
        <topology evidence="1">Multi-pass membrane protein</topology>
    </subcellularLocation>
</comment>
<feature type="transmembrane region" description="Helical" evidence="5">
    <location>
        <begin position="360"/>
        <end position="378"/>
    </location>
</feature>
<keyword evidence="2 5" id="KW-0812">Transmembrane</keyword>
<dbReference type="PIRSF" id="PIRSF015380">
    <property type="entry name" value="Site-sp_rcmb"/>
    <property type="match status" value="1"/>
</dbReference>
<dbReference type="KEGG" id="pmu:PM1468"/>
<keyword evidence="7" id="KW-1185">Reference proteome</keyword>
<feature type="transmembrane region" description="Helical" evidence="5">
    <location>
        <begin position="619"/>
        <end position="642"/>
    </location>
</feature>
<evidence type="ECO:0000256" key="5">
    <source>
        <dbReference type="SAM" id="Phobius"/>
    </source>
</evidence>
<dbReference type="Pfam" id="PF10136">
    <property type="entry name" value="SpecificRecomb"/>
    <property type="match status" value="1"/>
</dbReference>
<evidence type="ECO:0008006" key="8">
    <source>
        <dbReference type="Google" id="ProtNLM"/>
    </source>
</evidence>
<feature type="transmembrane region" description="Helical" evidence="5">
    <location>
        <begin position="398"/>
        <end position="416"/>
    </location>
</feature>
<evidence type="ECO:0000313" key="7">
    <source>
        <dbReference type="Proteomes" id="UP000000809"/>
    </source>
</evidence>
<evidence type="ECO:0000256" key="1">
    <source>
        <dbReference type="ARBA" id="ARBA00004141"/>
    </source>
</evidence>
<dbReference type="InterPro" id="IPR023271">
    <property type="entry name" value="Aquaporin-like"/>
</dbReference>
<sequence length="673" mass="77131">MFFLMIPLLCSNKNHIVYCYILYMIEKYPLNENNILPFLTTQIEQQNAFTLLNAACQWMRAGGKKEAAQRFHYITQLFYDDKVLAQKTASLLCQWICQLRLYPLFISCGILGREGFGREIQKRLYERLNPSFKDLNDLRDIFFVLFCEEKDADWLQAVAIQDWVRLLDVLQQHCTDRDRENVHNHLRYEGLFAIEMLAIWIAAEELEPELMRLDPSLLDADSPFVALQREVSHWVSARRQHCHYDDAHLQVMFTQCREQIDRLHKRGSSAGSTLGVAHLLTRLDQTLDRLATLMDLFQQDQLPPRRILMFTGELAVASAQTHSAVDLWKQSVKMLARSITQNKSDHGEHYITRDAKEYRAMFFSAAGGGILIALMALFKLYLGDLIEDRVWRGIAEGLNYGIGFTLIFMLHCTVATKQPAMTAARFAETVDNGQGKSVNLQLAQLLIDVFRSQTVAVLGNVTLAISVACLLALGYQHYVGTPLLSEAEIAYQQKSLDPMKGSLWFAAIAGFWLFFSGIISGYFDNRSNYLNLKMRLRNHPILRRLLTRNMRYKFAEYWHDNYGSIMGNLCFGLLLGLTGLVGYLLNLPLDIRHVAFSSANLGYMAISGAFTWQMFLQGLVFVLLIGIVNLIVSFFIALWVALRSLETEIESWCDIAQCVWKLIKQRPLSLFFP</sequence>
<proteinExistence type="predicted"/>
<evidence type="ECO:0000256" key="4">
    <source>
        <dbReference type="ARBA" id="ARBA00023136"/>
    </source>
</evidence>
<feature type="transmembrane region" description="Helical" evidence="5">
    <location>
        <begin position="503"/>
        <end position="523"/>
    </location>
</feature>
<accession>Q9CKY3</accession>
<feature type="transmembrane region" description="Helical" evidence="5">
    <location>
        <begin position="455"/>
        <end position="475"/>
    </location>
</feature>
<dbReference type="InterPro" id="IPR011385">
    <property type="entry name" value="Site-sp_rcmbase"/>
</dbReference>
<evidence type="ECO:0000256" key="3">
    <source>
        <dbReference type="ARBA" id="ARBA00022989"/>
    </source>
</evidence>
<organism evidence="6 7">
    <name type="scientific">Pasteurella multocida (strain Pm70)</name>
    <dbReference type="NCBI Taxonomy" id="272843"/>
    <lineage>
        <taxon>Bacteria</taxon>
        <taxon>Pseudomonadati</taxon>
        <taxon>Pseudomonadota</taxon>
        <taxon>Gammaproteobacteria</taxon>
        <taxon>Pasteurellales</taxon>
        <taxon>Pasteurellaceae</taxon>
        <taxon>Pasteurella</taxon>
    </lineage>
</organism>
<name>Q9CKY3_PASMU</name>
<dbReference type="AlphaFoldDB" id="Q9CKY3"/>
<feature type="transmembrane region" description="Helical" evidence="5">
    <location>
        <begin position="591"/>
        <end position="612"/>
    </location>
</feature>
<feature type="transmembrane region" description="Helical" evidence="5">
    <location>
        <begin position="565"/>
        <end position="585"/>
    </location>
</feature>
<dbReference type="EnsemblBacteria" id="AAK03552">
    <property type="protein sequence ID" value="AAK03552"/>
    <property type="gene ID" value="PM1468"/>
</dbReference>
<dbReference type="EMBL" id="AE004439">
    <property type="protein sequence ID" value="AAK03552.1"/>
    <property type="molecule type" value="Genomic_DNA"/>
</dbReference>
<protein>
    <recommendedName>
        <fullName evidence="8">Recombinase</fullName>
    </recommendedName>
</protein>
<keyword evidence="3 5" id="KW-1133">Transmembrane helix</keyword>
<evidence type="ECO:0000313" key="6">
    <source>
        <dbReference type="EMBL" id="AAK03552.1"/>
    </source>
</evidence>
<dbReference type="Gene3D" id="1.20.1080.10">
    <property type="entry name" value="Glycerol uptake facilitator protein"/>
    <property type="match status" value="1"/>
</dbReference>
<dbReference type="HOGENOM" id="CLU_023672_0_0_6"/>
<gene>
    <name evidence="6" type="ordered locus">PM1468</name>
</gene>
<evidence type="ECO:0000256" key="2">
    <source>
        <dbReference type="ARBA" id="ARBA00022692"/>
    </source>
</evidence>